<evidence type="ECO:0000313" key="1">
    <source>
        <dbReference type="EMBL" id="OZU88637.1"/>
    </source>
</evidence>
<keyword evidence="2" id="KW-1185">Reference proteome</keyword>
<dbReference type="AlphaFoldDB" id="A0A265N9Y4"/>
<sequence length="74" mass="8380">MDMYVDGEYKMVELGYVKEIKENSIVFIVDTGEVEINVDEITKDAIETIYQANEEALIPLDVKEKIVILDGEPA</sequence>
<reference evidence="1 2" key="1">
    <citation type="submission" date="2017-08" db="EMBL/GenBank/DDBJ databases">
        <title>Virgibacillus indicus sp. nov. and Virgibacillus profoundi sp. nov, two moderately halophilic bacteria isolated from marine sediment by using the Microfluidic Streak Plate.</title>
        <authorList>
            <person name="Xu B."/>
            <person name="Hu B."/>
            <person name="Wang J."/>
            <person name="Zhu Y."/>
            <person name="Huang L."/>
            <person name="Du W."/>
            <person name="Huang Y."/>
        </authorList>
    </citation>
    <scope>NUCLEOTIDE SEQUENCE [LARGE SCALE GENOMIC DNA]</scope>
    <source>
        <strain evidence="1 2">IO3-P2-C2</strain>
    </source>
</reference>
<dbReference type="RefSeq" id="WP_094885733.1">
    <property type="nucleotide sequence ID" value="NZ_NPMS01000004.1"/>
</dbReference>
<proteinExistence type="predicted"/>
<dbReference type="OrthoDB" id="2704424at2"/>
<dbReference type="Proteomes" id="UP000216498">
    <property type="component" value="Unassembled WGS sequence"/>
</dbReference>
<comment type="caution">
    <text evidence="1">The sequence shown here is derived from an EMBL/GenBank/DDBJ whole genome shotgun (WGS) entry which is preliminary data.</text>
</comment>
<name>A0A265N9Y4_9BACI</name>
<organism evidence="1 2">
    <name type="scientific">Virgibacillus indicus</name>
    <dbReference type="NCBI Taxonomy" id="2024554"/>
    <lineage>
        <taxon>Bacteria</taxon>
        <taxon>Bacillati</taxon>
        <taxon>Bacillota</taxon>
        <taxon>Bacilli</taxon>
        <taxon>Bacillales</taxon>
        <taxon>Bacillaceae</taxon>
        <taxon>Virgibacillus</taxon>
    </lineage>
</organism>
<protein>
    <submittedName>
        <fullName evidence="1">Uncharacterized protein</fullName>
    </submittedName>
</protein>
<dbReference type="EMBL" id="NPMS01000004">
    <property type="protein sequence ID" value="OZU88637.1"/>
    <property type="molecule type" value="Genomic_DNA"/>
</dbReference>
<gene>
    <name evidence="1" type="ORF">CIL03_10095</name>
</gene>
<evidence type="ECO:0000313" key="2">
    <source>
        <dbReference type="Proteomes" id="UP000216498"/>
    </source>
</evidence>
<accession>A0A265N9Y4</accession>